<dbReference type="GO" id="GO:0003677">
    <property type="term" value="F:DNA binding"/>
    <property type="evidence" value="ECO:0007669"/>
    <property type="project" value="UniProtKB-UniRule"/>
</dbReference>
<feature type="domain" description="HTH marR-type" evidence="5">
    <location>
        <begin position="30"/>
        <end position="88"/>
    </location>
</feature>
<keyword evidence="7" id="KW-1185">Reference proteome</keyword>
<dbReference type="InterPro" id="IPR052362">
    <property type="entry name" value="HTH-GbsR_regulator"/>
</dbReference>
<evidence type="ECO:0000313" key="7">
    <source>
        <dbReference type="Proteomes" id="UP000564677"/>
    </source>
</evidence>
<gene>
    <name evidence="6" type="ORF">FHR20_003667</name>
</gene>
<reference evidence="6 7" key="1">
    <citation type="submission" date="2020-03" db="EMBL/GenBank/DDBJ databases">
        <title>Genomic Encyclopedia of Type Strains, Phase IV (KMG-IV): sequencing the most valuable type-strain genomes for metagenomic binning, comparative biology and taxonomic classification.</title>
        <authorList>
            <person name="Goeker M."/>
        </authorList>
    </citation>
    <scope>NUCLEOTIDE SEQUENCE [LARGE SCALE GENOMIC DNA]</scope>
    <source>
        <strain evidence="6 7">DSM 4733</strain>
    </source>
</reference>
<protein>
    <recommendedName>
        <fullName evidence="4">HTH-type transcriptional regulator</fullName>
    </recommendedName>
</protein>
<dbReference type="InterPro" id="IPR026282">
    <property type="entry name" value="MJ1563"/>
</dbReference>
<proteinExistence type="inferred from homology"/>
<evidence type="ECO:0000256" key="2">
    <source>
        <dbReference type="ARBA" id="ARBA00023125"/>
    </source>
</evidence>
<comment type="similarity">
    <text evidence="4">Belongs to the GbsR family.</text>
</comment>
<organism evidence="6 7">
    <name type="scientific">Sphingomonas leidyi</name>
    <dbReference type="NCBI Taxonomy" id="68569"/>
    <lineage>
        <taxon>Bacteria</taxon>
        <taxon>Pseudomonadati</taxon>
        <taxon>Pseudomonadota</taxon>
        <taxon>Alphaproteobacteria</taxon>
        <taxon>Sphingomonadales</taxon>
        <taxon>Sphingomonadaceae</taxon>
        <taxon>Sphingomonas</taxon>
    </lineage>
</organism>
<dbReference type="RefSeq" id="WP_137865016.1">
    <property type="nucleotide sequence ID" value="NZ_CP170557.1"/>
</dbReference>
<keyword evidence="3 4" id="KW-0804">Transcription</keyword>
<dbReference type="PIRSF" id="PIRSF006707">
    <property type="entry name" value="MJ1563"/>
    <property type="match status" value="1"/>
</dbReference>
<evidence type="ECO:0000256" key="1">
    <source>
        <dbReference type="ARBA" id="ARBA00023015"/>
    </source>
</evidence>
<sequence>MTEITDNAVQLPIAVQQFVLHWGEMGGQWGVNRSVAQIHALLYLSDRPLNAEEISDTLRIARSNTSNSLKELLGWKLIRRVPVMGDRRDHYEAEVDLMQMLTRIAQGRKEREIDPAVAALRVCTEEARRDGRISDVARGRIEAMQDFVVTIDDWYQQMMSVPPGRLMTLIRLGKRILSFLPKGKAE</sequence>
<dbReference type="Pfam" id="PF12802">
    <property type="entry name" value="MarR_2"/>
    <property type="match status" value="1"/>
</dbReference>
<dbReference type="PANTHER" id="PTHR38465">
    <property type="entry name" value="HTH-TYPE TRANSCRIPTIONAL REGULATOR MJ1563-RELATED"/>
    <property type="match status" value="1"/>
</dbReference>
<dbReference type="SUPFAM" id="SSF46785">
    <property type="entry name" value="Winged helix' DNA-binding domain"/>
    <property type="match status" value="1"/>
</dbReference>
<evidence type="ECO:0000256" key="4">
    <source>
        <dbReference type="PIRNR" id="PIRNR006707"/>
    </source>
</evidence>
<evidence type="ECO:0000256" key="3">
    <source>
        <dbReference type="ARBA" id="ARBA00023163"/>
    </source>
</evidence>
<dbReference type="InterPro" id="IPR000835">
    <property type="entry name" value="HTH_MarR-typ"/>
</dbReference>
<comment type="caution">
    <text evidence="6">The sequence shown here is derived from an EMBL/GenBank/DDBJ whole genome shotgun (WGS) entry which is preliminary data.</text>
</comment>
<dbReference type="InterPro" id="IPR036390">
    <property type="entry name" value="WH_DNA-bd_sf"/>
</dbReference>
<dbReference type="EMBL" id="JAASQV010000004">
    <property type="protein sequence ID" value="NIJ66691.1"/>
    <property type="molecule type" value="Genomic_DNA"/>
</dbReference>
<keyword evidence="2 4" id="KW-0238">DNA-binding</keyword>
<dbReference type="Gene3D" id="1.10.10.10">
    <property type="entry name" value="Winged helix-like DNA-binding domain superfamily/Winged helix DNA-binding domain"/>
    <property type="match status" value="1"/>
</dbReference>
<dbReference type="InterPro" id="IPR036388">
    <property type="entry name" value="WH-like_DNA-bd_sf"/>
</dbReference>
<dbReference type="PANTHER" id="PTHR38465:SF1">
    <property type="entry name" value="HTH-TYPE TRANSCRIPTIONAL REGULATOR MJ1563-RELATED"/>
    <property type="match status" value="1"/>
</dbReference>
<evidence type="ECO:0000313" key="6">
    <source>
        <dbReference type="EMBL" id="NIJ66691.1"/>
    </source>
</evidence>
<dbReference type="Proteomes" id="UP000564677">
    <property type="component" value="Unassembled WGS sequence"/>
</dbReference>
<name>A0A7X5V3J4_9SPHN</name>
<accession>A0A7X5V3J4</accession>
<dbReference type="AlphaFoldDB" id="A0A7X5V3J4"/>
<keyword evidence="1 4" id="KW-0805">Transcription regulation</keyword>
<evidence type="ECO:0000259" key="5">
    <source>
        <dbReference type="Pfam" id="PF12802"/>
    </source>
</evidence>
<dbReference type="GO" id="GO:0003700">
    <property type="term" value="F:DNA-binding transcription factor activity"/>
    <property type="evidence" value="ECO:0007669"/>
    <property type="project" value="InterPro"/>
</dbReference>